<accession>U5LDP4</accession>
<keyword evidence="2" id="KW-1185">Reference proteome</keyword>
<dbReference type="HOGENOM" id="CLU_846363_0_0_9"/>
<gene>
    <name evidence="1" type="ORF">N288_14555</name>
</gene>
<evidence type="ECO:0000313" key="2">
    <source>
        <dbReference type="Proteomes" id="UP000017805"/>
    </source>
</evidence>
<dbReference type="GO" id="GO:0019120">
    <property type="term" value="F:hydrolase activity, acting on acid halide bonds, in C-halide compounds"/>
    <property type="evidence" value="ECO:0007669"/>
    <property type="project" value="InterPro"/>
</dbReference>
<dbReference type="InterPro" id="IPR019714">
    <property type="entry name" value="2-haloacid_dehalogenase_DehI"/>
</dbReference>
<name>U5LDP4_9BACI</name>
<organism evidence="1 2">
    <name type="scientific">Bacillus infantis NRRL B-14911</name>
    <dbReference type="NCBI Taxonomy" id="1367477"/>
    <lineage>
        <taxon>Bacteria</taxon>
        <taxon>Bacillati</taxon>
        <taxon>Bacillota</taxon>
        <taxon>Bacilli</taxon>
        <taxon>Bacillales</taxon>
        <taxon>Bacillaceae</taxon>
        <taxon>Bacillus</taxon>
    </lineage>
</organism>
<evidence type="ECO:0000313" key="1">
    <source>
        <dbReference type="EMBL" id="AGX04811.1"/>
    </source>
</evidence>
<dbReference type="EMBL" id="CP006643">
    <property type="protein sequence ID" value="AGX04811.1"/>
    <property type="molecule type" value="Genomic_DNA"/>
</dbReference>
<protein>
    <submittedName>
        <fullName evidence="1">Uncharacterized protein</fullName>
    </submittedName>
</protein>
<proteinExistence type="predicted"/>
<dbReference type="STRING" id="1367477.N288_14555"/>
<dbReference type="Proteomes" id="UP000017805">
    <property type="component" value="Chromosome"/>
</dbReference>
<dbReference type="AlphaFoldDB" id="U5LDP4"/>
<dbReference type="Pfam" id="PF10778">
    <property type="entry name" value="DehI"/>
    <property type="match status" value="1"/>
</dbReference>
<reference evidence="1 2" key="1">
    <citation type="submission" date="2013-07" db="EMBL/GenBank/DDBJ databases">
        <title>Complete genome sequence of Bacillus infantis NRRL B-14911 that has potential to induce cardiac disease by antigenic mimicry.</title>
        <authorList>
            <person name="Massilamany C."/>
            <person name="Smith T.P.L."/>
            <person name="Loy J.D."/>
            <person name="Barletta R."/>
            <person name="Reddy J."/>
        </authorList>
    </citation>
    <scope>NUCLEOTIDE SEQUENCE [LARGE SCALE GENOMIC DNA]</scope>
    <source>
        <strain evidence="1 2">NRRL B-14911</strain>
    </source>
</reference>
<dbReference type="PATRIC" id="fig|1367477.3.peg.2880"/>
<dbReference type="KEGG" id="bif:N288_14555"/>
<sequence length="328" mass="37247">MLMSADLFSQHPVIHTLLKPWEEVFSVLTYSVSLSICLMKKETVATLKKIQFGIPEIFEESASASLKVLYGDIKQVLKVPIINFIFRALAQYEKFLYTGWQQVRSSMLTMSAERAAASLREPSLSFVPERYDWASIMGMERLKKVEKIVFTFNYVNPKLLLIALAWQESLGYRPIKGVALSGGLIEPGILLGLPSIRLIDFPEADSRQKELLWDIMTVKHSYDIASDYRALALYPEFLQPVWSGMKEYVSSDEFSLRSRSIKEHARQLVHTNFPYPVIITPEDLAGMYSHKDAAGIMAVIALFSDFLADLIIEGECIRRFLYAPLKSG</sequence>